<name>A0A4P6M104_9FIRM</name>
<dbReference type="Pfam" id="PF02518">
    <property type="entry name" value="HATPase_c"/>
    <property type="match status" value="1"/>
</dbReference>
<dbReference type="SMART" id="SM00387">
    <property type="entry name" value="HATPase_c"/>
    <property type="match status" value="1"/>
</dbReference>
<evidence type="ECO:0000313" key="4">
    <source>
        <dbReference type="Proteomes" id="UP000289794"/>
    </source>
</evidence>
<protein>
    <submittedName>
        <fullName evidence="3">Sensor histidine kinase YehU</fullName>
        <ecNumber evidence="3">2.7.13.3</ecNumber>
    </submittedName>
</protein>
<evidence type="ECO:0000256" key="1">
    <source>
        <dbReference type="SAM" id="Phobius"/>
    </source>
</evidence>
<dbReference type="InterPro" id="IPR036890">
    <property type="entry name" value="HATPase_C_sf"/>
</dbReference>
<dbReference type="EC" id="2.7.13.3" evidence="3"/>
<evidence type="ECO:0000259" key="2">
    <source>
        <dbReference type="SMART" id="SM00387"/>
    </source>
</evidence>
<gene>
    <name evidence="3" type="primary">yehU_6</name>
    <name evidence="3" type="ORF">PMF13cell1_02656</name>
</gene>
<keyword evidence="1" id="KW-0472">Membrane</keyword>
<dbReference type="InterPro" id="IPR050640">
    <property type="entry name" value="Bact_2-comp_sensor_kinase"/>
</dbReference>
<dbReference type="SUPFAM" id="SSF55874">
    <property type="entry name" value="ATPase domain of HSP90 chaperone/DNA topoisomerase II/histidine kinase"/>
    <property type="match status" value="1"/>
</dbReference>
<dbReference type="GO" id="GO:0000155">
    <property type="term" value="F:phosphorelay sensor kinase activity"/>
    <property type="evidence" value="ECO:0007669"/>
    <property type="project" value="InterPro"/>
</dbReference>
<dbReference type="InterPro" id="IPR010559">
    <property type="entry name" value="Sig_transdc_His_kin_internal"/>
</dbReference>
<dbReference type="Pfam" id="PF06580">
    <property type="entry name" value="His_kinase"/>
    <property type="match status" value="1"/>
</dbReference>
<feature type="transmembrane region" description="Helical" evidence="1">
    <location>
        <begin position="24"/>
        <end position="45"/>
    </location>
</feature>
<accession>A0A4P6M104</accession>
<feature type="transmembrane region" description="Helical" evidence="1">
    <location>
        <begin position="294"/>
        <end position="314"/>
    </location>
</feature>
<dbReference type="RefSeq" id="WP_165392454.1">
    <property type="nucleotide sequence ID" value="NZ_CP035945.1"/>
</dbReference>
<dbReference type="Proteomes" id="UP000289794">
    <property type="component" value="Chromosome"/>
</dbReference>
<reference evidence="3 4" key="1">
    <citation type="submission" date="2019-01" db="EMBL/GenBank/DDBJ databases">
        <title>PMF-metabolizing Aryl O-demethylase.</title>
        <authorList>
            <person name="Kim M."/>
        </authorList>
    </citation>
    <scope>NUCLEOTIDE SEQUENCE [LARGE SCALE GENOMIC DNA]</scope>
    <source>
        <strain evidence="3 4">PMF1</strain>
    </source>
</reference>
<dbReference type="GO" id="GO:0016020">
    <property type="term" value="C:membrane"/>
    <property type="evidence" value="ECO:0007669"/>
    <property type="project" value="InterPro"/>
</dbReference>
<dbReference type="Gene3D" id="6.10.340.10">
    <property type="match status" value="1"/>
</dbReference>
<keyword evidence="3" id="KW-0808">Transferase</keyword>
<keyword evidence="1" id="KW-1133">Transmembrane helix</keyword>
<keyword evidence="1" id="KW-0812">Transmembrane</keyword>
<sequence length="605" mass="69150">MFTIKNIGTKIQKNISNFKLGRKIMLIVLACIFLISGFSMLAYYFTVRSNNHLLYSSTADNLSYSASNLSSHIDNIQALSTAMIADDTLQDMLSMRKDSGKPLDPSSYSTLCTTLESYLQQYQNNSLSYIMLAGDEVMAKTYIPLSDRLPVEVIRELIKSAKGHMGRSTWVTQYSEDYGLFLVREIRRTKNARLDSLGYVIIRVNSRRMLEDCSHFSNQYGQASYLLANEDSVIQSSITLSEQDSETLLEPFEHPYRIQNLSGDKYFVVKNTVPNVGWDFFCLVPYGTVYDSILVTRILFVAIVLLSILLSLLLSTHFIRSLTRHIDNLICKIQSFAREDATFSPADFPFDYTERKDELGLLHQQFDQMALQIQQLIHVNYKNELLVKDAQLKALETQINPHFLYNTLESINWRAKASGEKDISKMVEALGFLLRAALSQSSKTVPLRQELDFVHCYLTIQETRYEDQLVYTMEVDEALNEVPVPKLLIQPLVENAIQHALEEMVDTCRILIRVYHDSRYLYIQVENSGSSFPDHLLEKLSDKTIKPEGFGIGLTNINQRIQLTYGKEYGLEFFNRDGFAVARIRLPFQGTAAEGIGNITQQQQR</sequence>
<evidence type="ECO:0000313" key="3">
    <source>
        <dbReference type="EMBL" id="QBE97103.1"/>
    </source>
</evidence>
<organism evidence="3 4">
    <name type="scientific">Blautia producta</name>
    <dbReference type="NCBI Taxonomy" id="33035"/>
    <lineage>
        <taxon>Bacteria</taxon>
        <taxon>Bacillati</taxon>
        <taxon>Bacillota</taxon>
        <taxon>Clostridia</taxon>
        <taxon>Lachnospirales</taxon>
        <taxon>Lachnospiraceae</taxon>
        <taxon>Blautia</taxon>
    </lineage>
</organism>
<dbReference type="EMBL" id="CP035945">
    <property type="protein sequence ID" value="QBE97103.1"/>
    <property type="molecule type" value="Genomic_DNA"/>
</dbReference>
<dbReference type="AlphaFoldDB" id="A0A4P6M104"/>
<dbReference type="Gene3D" id="3.30.565.10">
    <property type="entry name" value="Histidine kinase-like ATPase, C-terminal domain"/>
    <property type="match status" value="1"/>
</dbReference>
<proteinExistence type="predicted"/>
<dbReference type="PANTHER" id="PTHR34220">
    <property type="entry name" value="SENSOR HISTIDINE KINASE YPDA"/>
    <property type="match status" value="1"/>
</dbReference>
<dbReference type="PANTHER" id="PTHR34220:SF7">
    <property type="entry name" value="SENSOR HISTIDINE KINASE YPDA"/>
    <property type="match status" value="1"/>
</dbReference>
<keyword evidence="3" id="KW-0418">Kinase</keyword>
<feature type="domain" description="Histidine kinase/HSP90-like ATPase" evidence="2">
    <location>
        <begin position="484"/>
        <end position="590"/>
    </location>
</feature>
<dbReference type="InterPro" id="IPR003594">
    <property type="entry name" value="HATPase_dom"/>
</dbReference>
<dbReference type="KEGG" id="bpro:PMF13cell1_02656"/>